<dbReference type="AlphaFoldDB" id="A0A2I1M5T2"/>
<protein>
    <submittedName>
        <fullName evidence="1">Uncharacterized protein</fullName>
    </submittedName>
</protein>
<evidence type="ECO:0000313" key="2">
    <source>
        <dbReference type="Proteomes" id="UP000242263"/>
    </source>
</evidence>
<organism evidence="1 2">
    <name type="scientific">Alloscardovia omnicolens</name>
    <dbReference type="NCBI Taxonomy" id="419015"/>
    <lineage>
        <taxon>Bacteria</taxon>
        <taxon>Bacillati</taxon>
        <taxon>Actinomycetota</taxon>
        <taxon>Actinomycetes</taxon>
        <taxon>Bifidobacteriales</taxon>
        <taxon>Bifidobacteriaceae</taxon>
        <taxon>Alloscardovia</taxon>
    </lineage>
</organism>
<dbReference type="EMBL" id="PKGU01000002">
    <property type="protein sequence ID" value="PKZ15467.1"/>
    <property type="molecule type" value="Genomic_DNA"/>
</dbReference>
<dbReference type="Proteomes" id="UP000242263">
    <property type="component" value="Unassembled WGS sequence"/>
</dbReference>
<gene>
    <name evidence="1" type="ORF">CYJ32_03580</name>
</gene>
<accession>A0A2I1M5T2</accession>
<name>A0A2I1M5T2_9BIFI</name>
<comment type="caution">
    <text evidence="1">The sequence shown here is derived from an EMBL/GenBank/DDBJ whole genome shotgun (WGS) entry which is preliminary data.</text>
</comment>
<reference evidence="1 2" key="1">
    <citation type="submission" date="2017-12" db="EMBL/GenBank/DDBJ databases">
        <title>Phylogenetic diversity of female urinary microbiome.</title>
        <authorList>
            <person name="Thomas-White K."/>
            <person name="Wolfe A.J."/>
        </authorList>
    </citation>
    <scope>NUCLEOTIDE SEQUENCE [LARGE SCALE GENOMIC DNA]</scope>
    <source>
        <strain evidence="1 2">UMB0064</strain>
    </source>
</reference>
<evidence type="ECO:0000313" key="1">
    <source>
        <dbReference type="EMBL" id="PKZ15467.1"/>
    </source>
</evidence>
<sequence>MFQYKYGWERMKGFHSQSAGIYRAAMRILAESGAQIVIRWCVGQLSGSFDMLRGHYQVTSCWTASHIRGI</sequence>
<proteinExistence type="predicted"/>